<gene>
    <name evidence="1" type="ORF">E5676_scaffold177G00590</name>
</gene>
<dbReference type="EMBL" id="SSTD01010378">
    <property type="protein sequence ID" value="TYK11897.1"/>
    <property type="molecule type" value="Genomic_DNA"/>
</dbReference>
<name>A0A5D3CIY6_CUCMM</name>
<comment type="caution">
    <text evidence="1">The sequence shown here is derived from an EMBL/GenBank/DDBJ whole genome shotgun (WGS) entry which is preliminary data.</text>
</comment>
<organism evidence="1 2">
    <name type="scientific">Cucumis melo var. makuwa</name>
    <name type="common">Oriental melon</name>
    <dbReference type="NCBI Taxonomy" id="1194695"/>
    <lineage>
        <taxon>Eukaryota</taxon>
        <taxon>Viridiplantae</taxon>
        <taxon>Streptophyta</taxon>
        <taxon>Embryophyta</taxon>
        <taxon>Tracheophyta</taxon>
        <taxon>Spermatophyta</taxon>
        <taxon>Magnoliopsida</taxon>
        <taxon>eudicotyledons</taxon>
        <taxon>Gunneridae</taxon>
        <taxon>Pentapetalae</taxon>
        <taxon>rosids</taxon>
        <taxon>fabids</taxon>
        <taxon>Cucurbitales</taxon>
        <taxon>Cucurbitaceae</taxon>
        <taxon>Benincaseae</taxon>
        <taxon>Cucumis</taxon>
    </lineage>
</organism>
<accession>A0A5D3CIY6</accession>
<dbReference type="AlphaFoldDB" id="A0A5D3CIY6"/>
<dbReference type="InterPro" id="IPR004242">
    <property type="entry name" value="Transposase_21"/>
</dbReference>
<proteinExistence type="predicted"/>
<reference evidence="1 2" key="1">
    <citation type="submission" date="2019-08" db="EMBL/GenBank/DDBJ databases">
        <title>Draft genome sequences of two oriental melons (Cucumis melo L. var makuwa).</title>
        <authorList>
            <person name="Kwon S.-Y."/>
        </authorList>
    </citation>
    <scope>NUCLEOTIDE SEQUENCE [LARGE SCALE GENOMIC DNA]</scope>
    <source>
        <strain evidence="2">cv. Chang Bougi</strain>
        <tissue evidence="1">Leaf</tissue>
    </source>
</reference>
<sequence length="134" mass="15702">MEKRRLEDEMLRNIGEDIDEDTTNILLSLVHFMKPNENFVTWIWDMRLFTRASTDVYCTGKSLLICNIAYMWRGSIQDDVLRHPADVEGWKHVDSEFSDFASDPQNVRLRLASDGFNPFGQMSTSYSMWLIMLL</sequence>
<dbReference type="Proteomes" id="UP000321947">
    <property type="component" value="Unassembled WGS sequence"/>
</dbReference>
<protein>
    <submittedName>
        <fullName evidence="1">Putative transposase protein</fullName>
    </submittedName>
</protein>
<evidence type="ECO:0000313" key="2">
    <source>
        <dbReference type="Proteomes" id="UP000321947"/>
    </source>
</evidence>
<dbReference type="Pfam" id="PF02992">
    <property type="entry name" value="Transposase_21"/>
    <property type="match status" value="1"/>
</dbReference>
<evidence type="ECO:0000313" key="1">
    <source>
        <dbReference type="EMBL" id="TYK11897.1"/>
    </source>
</evidence>